<proteinExistence type="predicted"/>
<dbReference type="Gene3D" id="2.115.10.20">
    <property type="entry name" value="Glycosyl hydrolase domain, family 43"/>
    <property type="match status" value="1"/>
</dbReference>
<dbReference type="RefSeq" id="WP_272101159.1">
    <property type="nucleotide sequence ID" value="NZ_JAQNDK010000004.1"/>
</dbReference>
<dbReference type="InterPro" id="IPR023296">
    <property type="entry name" value="Glyco_hydro_beta-prop_sf"/>
</dbReference>
<evidence type="ECO:0000313" key="2">
    <source>
        <dbReference type="Proteomes" id="UP001217485"/>
    </source>
</evidence>
<dbReference type="Proteomes" id="UP001217485">
    <property type="component" value="Unassembled WGS sequence"/>
</dbReference>
<accession>A0ABT5CB47</accession>
<reference evidence="1 2" key="1">
    <citation type="submission" date="2023-01" db="EMBL/GenBank/DDBJ databases">
        <title>Minimal conservation of predation-associated metabolite biosynthetic gene clusters underscores biosynthetic potential of Myxococcota including descriptions for ten novel species: Archangium lansinium sp. nov., Myxococcus landrumus sp. nov., Nannocystis bai.</title>
        <authorList>
            <person name="Ahearne A."/>
            <person name="Stevens C."/>
            <person name="Dowd S."/>
        </authorList>
    </citation>
    <scope>NUCLEOTIDE SEQUENCE [LARGE SCALE GENOMIC DNA]</scope>
    <source>
        <strain evidence="1 2">WIWO2</strain>
    </source>
</reference>
<keyword evidence="2" id="KW-1185">Reference proteome</keyword>
<dbReference type="SUPFAM" id="SSF75005">
    <property type="entry name" value="Arabinanase/levansucrase/invertase"/>
    <property type="match status" value="1"/>
</dbReference>
<gene>
    <name evidence="1" type="ORF">POL72_35100</name>
</gene>
<comment type="caution">
    <text evidence="1">The sequence shown here is derived from an EMBL/GenBank/DDBJ whole genome shotgun (WGS) entry which is preliminary data.</text>
</comment>
<name>A0ABT5CB47_9BACT</name>
<protein>
    <submittedName>
        <fullName evidence="1">Uncharacterized protein</fullName>
    </submittedName>
</protein>
<dbReference type="EMBL" id="JAQNDK010000004">
    <property type="protein sequence ID" value="MDC0683009.1"/>
    <property type="molecule type" value="Genomic_DNA"/>
</dbReference>
<sequence>MRVTLVVGGGSRWRGPGHNAVLSSGDRSYNIYHAYDAESNGAPTLRISDLAWDTDGFPRSGGP</sequence>
<evidence type="ECO:0000313" key="1">
    <source>
        <dbReference type="EMBL" id="MDC0683009.1"/>
    </source>
</evidence>
<organism evidence="1 2">
    <name type="scientific">Sorangium atrum</name>
    <dbReference type="NCBI Taxonomy" id="2995308"/>
    <lineage>
        <taxon>Bacteria</taxon>
        <taxon>Pseudomonadati</taxon>
        <taxon>Myxococcota</taxon>
        <taxon>Polyangia</taxon>
        <taxon>Polyangiales</taxon>
        <taxon>Polyangiaceae</taxon>
        <taxon>Sorangium</taxon>
    </lineage>
</organism>